<dbReference type="AlphaFoldDB" id="A0A382LF49"/>
<dbReference type="PIRSF" id="PIRSF037290">
    <property type="entry name" value="UCP037290"/>
    <property type="match status" value="1"/>
</dbReference>
<dbReference type="Gene3D" id="3.40.50.300">
    <property type="entry name" value="P-loop containing nucleotide triphosphate hydrolases"/>
    <property type="match status" value="1"/>
</dbReference>
<name>A0A382LF49_9ZZZZ</name>
<dbReference type="SUPFAM" id="SSF52540">
    <property type="entry name" value="P-loop containing nucleoside triphosphate hydrolases"/>
    <property type="match status" value="1"/>
</dbReference>
<dbReference type="GO" id="GO:0006281">
    <property type="term" value="P:DNA repair"/>
    <property type="evidence" value="ECO:0007669"/>
    <property type="project" value="TreeGrafter"/>
</dbReference>
<dbReference type="InterPro" id="IPR017166">
    <property type="entry name" value="UCP037290"/>
</dbReference>
<gene>
    <name evidence="2" type="ORF">METZ01_LOCUS288252</name>
</gene>
<protein>
    <recommendedName>
        <fullName evidence="3">SOS cell division inhibitor SulA</fullName>
    </recommendedName>
</protein>
<feature type="non-terminal residue" evidence="2">
    <location>
        <position position="1"/>
    </location>
</feature>
<evidence type="ECO:0000313" key="2">
    <source>
        <dbReference type="EMBL" id="SVC35398.1"/>
    </source>
</evidence>
<dbReference type="InterPro" id="IPR047610">
    <property type="entry name" value="ImuA_translesion"/>
</dbReference>
<dbReference type="PANTHER" id="PTHR35369:SF3">
    <property type="entry name" value="TRANSLESION DNA SYNTHESIS-ASSOCIATED PROTEIN IMUA"/>
    <property type="match status" value="1"/>
</dbReference>
<keyword evidence="1" id="KW-0227">DNA damage</keyword>
<dbReference type="InterPro" id="IPR027417">
    <property type="entry name" value="P-loop_NTPase"/>
</dbReference>
<evidence type="ECO:0008006" key="3">
    <source>
        <dbReference type="Google" id="ProtNLM"/>
    </source>
</evidence>
<dbReference type="NCBIfam" id="NF033429">
    <property type="entry name" value="ImuA_translesion"/>
    <property type="match status" value="1"/>
</dbReference>
<sequence length="188" mass="20666">VPSGFNELDDHLPGGGWPLGALTEILVEDIADSPLWLVMPALCALGQQKHWQAWITPPNIPFAPALIESGIDLPRVLIIRPGIWRDILWATEQTLGSGSCSAVLFWPKRPDSTALRRLQLAAERGRTLGLCFRDHRSAGTHSTAALRLLYQPSRETTQLSILKCRGGRLVEKLKLVRSNSTSDRTCAG</sequence>
<dbReference type="EMBL" id="UINC01086702">
    <property type="protein sequence ID" value="SVC35398.1"/>
    <property type="molecule type" value="Genomic_DNA"/>
</dbReference>
<dbReference type="InterPro" id="IPR004596">
    <property type="entry name" value="Cell_div_suppressor_SulA"/>
</dbReference>
<dbReference type="PANTHER" id="PTHR35369">
    <property type="entry name" value="BLR3025 PROTEIN-RELATED"/>
    <property type="match status" value="1"/>
</dbReference>
<dbReference type="Pfam" id="PF03846">
    <property type="entry name" value="SulA"/>
    <property type="match status" value="1"/>
</dbReference>
<evidence type="ECO:0000256" key="1">
    <source>
        <dbReference type="ARBA" id="ARBA00022763"/>
    </source>
</evidence>
<organism evidence="2">
    <name type="scientific">marine metagenome</name>
    <dbReference type="NCBI Taxonomy" id="408172"/>
    <lineage>
        <taxon>unclassified sequences</taxon>
        <taxon>metagenomes</taxon>
        <taxon>ecological metagenomes</taxon>
    </lineage>
</organism>
<dbReference type="GO" id="GO:0051782">
    <property type="term" value="P:negative regulation of cell division"/>
    <property type="evidence" value="ECO:0007669"/>
    <property type="project" value="InterPro"/>
</dbReference>
<reference evidence="2" key="1">
    <citation type="submission" date="2018-05" db="EMBL/GenBank/DDBJ databases">
        <authorList>
            <person name="Lanie J.A."/>
            <person name="Ng W.-L."/>
            <person name="Kazmierczak K.M."/>
            <person name="Andrzejewski T.M."/>
            <person name="Davidsen T.M."/>
            <person name="Wayne K.J."/>
            <person name="Tettelin H."/>
            <person name="Glass J.I."/>
            <person name="Rusch D."/>
            <person name="Podicherti R."/>
            <person name="Tsui H.-C.T."/>
            <person name="Winkler M.E."/>
        </authorList>
    </citation>
    <scope>NUCLEOTIDE SEQUENCE</scope>
</reference>
<proteinExistence type="predicted"/>
<dbReference type="InterPro" id="IPR050356">
    <property type="entry name" value="SulA_CellDiv_inhibitor"/>
</dbReference>
<accession>A0A382LF49</accession>
<dbReference type="GO" id="GO:0009432">
    <property type="term" value="P:SOS response"/>
    <property type="evidence" value="ECO:0007669"/>
    <property type="project" value="InterPro"/>
</dbReference>